<feature type="compositionally biased region" description="Basic and acidic residues" evidence="2">
    <location>
        <begin position="85"/>
        <end position="94"/>
    </location>
</feature>
<dbReference type="PANTHER" id="PTHR44303:SF2">
    <property type="entry name" value="DNAJ HOMOLOG SUBFAMILY C MEMBER 16"/>
    <property type="match status" value="1"/>
</dbReference>
<dbReference type="SUPFAM" id="SSF46565">
    <property type="entry name" value="Chaperone J-domain"/>
    <property type="match status" value="1"/>
</dbReference>
<protein>
    <submittedName>
        <fullName evidence="5">Thioredoxin-like fold</fullName>
    </submittedName>
</protein>
<dbReference type="PRINTS" id="PR00625">
    <property type="entry name" value="JDOMAIN"/>
</dbReference>
<keyword evidence="6" id="KW-1185">Reference proteome</keyword>
<dbReference type="EMBL" id="LDAU01000057">
    <property type="protein sequence ID" value="KRX08902.1"/>
    <property type="molecule type" value="Genomic_DNA"/>
</dbReference>
<name>A0A0V0R307_PSEPJ</name>
<sequence length="768" mass="90958">MTKKPRSEQQKEKKQVQQDSESISNESDKEILSDEDFDIQEENQKKNGQKNRNINKQNYYQEEEEEIQETGKSSQKKDKKKNKNKDKNQLQEEEKLKEQLKKLSKAELEELIEKKKLELARKKQEQQQEKQQDQDQQLEQEEIEKKIQEEEGVDFETLSEEEKEKLLRKFKKRGVSWGKKESVFWDNVCILSFLLLFLVGMGYMKYVESGYNKTVKVSSGGYSDLYEVLDLDSGASQMDIKRSYKKLAKLWHPDLNKDCKNCDEKFQMIAKAYEVLGKPESRNQYDQTRGVTEAITSRAIQLTKRNFENLVFESNDVWIIQIYENSSKLSKQLTPFWESAVDRYQGVVRFGRINRETDSELLKYLPIKVQILPTTISYVNRGEDSQLYIFDRTNPEGSMFKFVNEAIPMKVNIFGKDSAKEVYEKLRSKGWNEKQVDIVYLAQQGKMPIEFKYAAVKFGDGINFHVSKYNDYQKVQYFFGKTSDNFFIFYTDLVTGERKQVSLRMTKKFDNQLFKKFLKLAKFVAVPELDRANFIDNCENLSIRQSDEDYDDENLSQQNLCIVINSNDKAVLQEVNRVREETVEEISKNLKSLNQQNEKFFESFDQIMFVKINREHNWFFEKSLRARKDNEFPFERAFLYAILAENRKISYPKSIIGIEDWLYDLFDNDGNNLEYLNDYLPEEMMGIEIAHLLKFKDDTPQQLFIRSIQDYLTDWKVWITSIMIYLGTSSIYKRKKIQSKLPNNLFFASIILISVISSFMDNFEEFYH</sequence>
<dbReference type="Gene3D" id="1.10.287.110">
    <property type="entry name" value="DnaJ domain"/>
    <property type="match status" value="1"/>
</dbReference>
<dbReference type="InParanoid" id="A0A0V0R307"/>
<feature type="domain" description="J" evidence="4">
    <location>
        <begin position="224"/>
        <end position="289"/>
    </location>
</feature>
<organism evidence="5 6">
    <name type="scientific">Pseudocohnilembus persalinus</name>
    <name type="common">Ciliate</name>
    <dbReference type="NCBI Taxonomy" id="266149"/>
    <lineage>
        <taxon>Eukaryota</taxon>
        <taxon>Sar</taxon>
        <taxon>Alveolata</taxon>
        <taxon>Ciliophora</taxon>
        <taxon>Intramacronucleata</taxon>
        <taxon>Oligohymenophorea</taxon>
        <taxon>Scuticociliatia</taxon>
        <taxon>Philasterida</taxon>
        <taxon>Pseudocohnilembidae</taxon>
        <taxon>Pseudocohnilembus</taxon>
    </lineage>
</organism>
<keyword evidence="3" id="KW-0812">Transmembrane</keyword>
<dbReference type="Pfam" id="PF00226">
    <property type="entry name" value="DnaJ"/>
    <property type="match status" value="1"/>
</dbReference>
<evidence type="ECO:0000256" key="3">
    <source>
        <dbReference type="SAM" id="Phobius"/>
    </source>
</evidence>
<gene>
    <name evidence="5" type="ORF">PPERSA_09006</name>
</gene>
<evidence type="ECO:0000256" key="1">
    <source>
        <dbReference type="SAM" id="Coils"/>
    </source>
</evidence>
<dbReference type="OrthoDB" id="289732at2759"/>
<dbReference type="Proteomes" id="UP000054937">
    <property type="component" value="Unassembled WGS sequence"/>
</dbReference>
<dbReference type="PANTHER" id="PTHR44303">
    <property type="entry name" value="DNAJ HOMOLOG SUBFAMILY C MEMBER 16"/>
    <property type="match status" value="1"/>
</dbReference>
<dbReference type="InterPro" id="IPR052448">
    <property type="entry name" value="DnaJ_C16_autophagy_reg"/>
</dbReference>
<keyword evidence="3" id="KW-0472">Membrane</keyword>
<evidence type="ECO:0000256" key="2">
    <source>
        <dbReference type="SAM" id="MobiDB-lite"/>
    </source>
</evidence>
<dbReference type="InterPro" id="IPR036249">
    <property type="entry name" value="Thioredoxin-like_sf"/>
</dbReference>
<dbReference type="InterPro" id="IPR001623">
    <property type="entry name" value="DnaJ_domain"/>
</dbReference>
<dbReference type="Gene3D" id="3.40.30.10">
    <property type="entry name" value="Glutaredoxin"/>
    <property type="match status" value="1"/>
</dbReference>
<dbReference type="PROSITE" id="PS50076">
    <property type="entry name" value="DNAJ_2"/>
    <property type="match status" value="1"/>
</dbReference>
<evidence type="ECO:0000259" key="4">
    <source>
        <dbReference type="PROSITE" id="PS50076"/>
    </source>
</evidence>
<dbReference type="SUPFAM" id="SSF52833">
    <property type="entry name" value="Thioredoxin-like"/>
    <property type="match status" value="1"/>
</dbReference>
<accession>A0A0V0R307</accession>
<feature type="coiled-coil region" evidence="1">
    <location>
        <begin position="576"/>
        <end position="603"/>
    </location>
</feature>
<proteinExistence type="predicted"/>
<dbReference type="SMART" id="SM00271">
    <property type="entry name" value="DnaJ"/>
    <property type="match status" value="1"/>
</dbReference>
<keyword evidence="3" id="KW-1133">Transmembrane helix</keyword>
<dbReference type="CDD" id="cd06257">
    <property type="entry name" value="DnaJ"/>
    <property type="match status" value="1"/>
</dbReference>
<comment type="caution">
    <text evidence="5">The sequence shown here is derived from an EMBL/GenBank/DDBJ whole genome shotgun (WGS) entry which is preliminary data.</text>
</comment>
<dbReference type="AlphaFoldDB" id="A0A0V0R307"/>
<reference evidence="5 6" key="1">
    <citation type="journal article" date="2015" name="Sci. Rep.">
        <title>Genome of the facultative scuticociliatosis pathogen Pseudocohnilembus persalinus provides insight into its virulence through horizontal gene transfer.</title>
        <authorList>
            <person name="Xiong J."/>
            <person name="Wang G."/>
            <person name="Cheng J."/>
            <person name="Tian M."/>
            <person name="Pan X."/>
            <person name="Warren A."/>
            <person name="Jiang C."/>
            <person name="Yuan D."/>
            <person name="Miao W."/>
        </authorList>
    </citation>
    <scope>NUCLEOTIDE SEQUENCE [LARGE SCALE GENOMIC DNA]</scope>
    <source>
        <strain evidence="5">36N120E</strain>
    </source>
</reference>
<feature type="compositionally biased region" description="Basic and acidic residues" evidence="2">
    <location>
        <begin position="1"/>
        <end position="16"/>
    </location>
</feature>
<evidence type="ECO:0000313" key="5">
    <source>
        <dbReference type="EMBL" id="KRX08902.1"/>
    </source>
</evidence>
<dbReference type="InterPro" id="IPR036869">
    <property type="entry name" value="J_dom_sf"/>
</dbReference>
<feature type="transmembrane region" description="Helical" evidence="3">
    <location>
        <begin position="183"/>
        <end position="204"/>
    </location>
</feature>
<evidence type="ECO:0000313" key="6">
    <source>
        <dbReference type="Proteomes" id="UP000054937"/>
    </source>
</evidence>
<keyword evidence="1" id="KW-0175">Coiled coil</keyword>
<feature type="region of interest" description="Disordered" evidence="2">
    <location>
        <begin position="1"/>
        <end position="94"/>
    </location>
</feature>